<dbReference type="InterPro" id="IPR006116">
    <property type="entry name" value="NT_2-5OAS_ClassI-CCAase"/>
</dbReference>
<dbReference type="GO" id="GO:0003725">
    <property type="term" value="F:double-stranded RNA binding"/>
    <property type="evidence" value="ECO:0007669"/>
    <property type="project" value="TreeGrafter"/>
</dbReference>
<dbReference type="GO" id="GO:0005829">
    <property type="term" value="C:cytosol"/>
    <property type="evidence" value="ECO:0007669"/>
    <property type="project" value="TreeGrafter"/>
</dbReference>
<name>A0A916K9L4_9BACL</name>
<dbReference type="AlphaFoldDB" id="A0A916K9L4"/>
<proteinExistence type="predicted"/>
<organism evidence="3 4">
    <name type="scientific">Paenibacillus solanacearum</name>
    <dbReference type="NCBI Taxonomy" id="2048548"/>
    <lineage>
        <taxon>Bacteria</taxon>
        <taxon>Bacillati</taxon>
        <taxon>Bacillota</taxon>
        <taxon>Bacilli</taxon>
        <taxon>Bacillales</taxon>
        <taxon>Paenibacillaceae</taxon>
        <taxon>Paenibacillus</taxon>
    </lineage>
</organism>
<dbReference type="PANTHER" id="PTHR11258">
    <property type="entry name" value="2-5 OLIGOADENYLATE SYNTHETASE"/>
    <property type="match status" value="1"/>
</dbReference>
<keyword evidence="4" id="KW-1185">Reference proteome</keyword>
<keyword evidence="1" id="KW-0051">Antiviral defense</keyword>
<dbReference type="PANTHER" id="PTHR11258:SF11">
    <property type="entry name" value="C2H2-TYPE DOMAIN-CONTAINING PROTEIN"/>
    <property type="match status" value="1"/>
</dbReference>
<keyword evidence="2" id="KW-0175">Coiled coil</keyword>
<evidence type="ECO:0000256" key="2">
    <source>
        <dbReference type="SAM" id="Coils"/>
    </source>
</evidence>
<evidence type="ECO:0000313" key="4">
    <source>
        <dbReference type="Proteomes" id="UP000693672"/>
    </source>
</evidence>
<evidence type="ECO:0000313" key="3">
    <source>
        <dbReference type="EMBL" id="CAG7653161.1"/>
    </source>
</evidence>
<protein>
    <recommendedName>
        <fullName evidence="5">Nucleotidyltransferase</fullName>
    </recommendedName>
</protein>
<dbReference type="CDD" id="cd05400">
    <property type="entry name" value="NT_2-5OAS_ClassI-CCAase"/>
    <property type="match status" value="1"/>
</dbReference>
<dbReference type="RefSeq" id="WP_218096354.1">
    <property type="nucleotide sequence ID" value="NZ_CAJVAS010000089.1"/>
</dbReference>
<dbReference type="InterPro" id="IPR053445">
    <property type="entry name" value="CBASS_cN_synthase"/>
</dbReference>
<comment type="caution">
    <text evidence="3">The sequence shown here is derived from an EMBL/GenBank/DDBJ whole genome shotgun (WGS) entry which is preliminary data.</text>
</comment>
<dbReference type="Proteomes" id="UP000693672">
    <property type="component" value="Unassembled WGS sequence"/>
</dbReference>
<dbReference type="GO" id="GO:0001730">
    <property type="term" value="F:2'-5'-oligoadenylate synthetase activity"/>
    <property type="evidence" value="ECO:0007669"/>
    <property type="project" value="TreeGrafter"/>
</dbReference>
<dbReference type="EMBL" id="CAJVAS010000089">
    <property type="protein sequence ID" value="CAG7653161.1"/>
    <property type="molecule type" value="Genomic_DNA"/>
</dbReference>
<dbReference type="GO" id="GO:0051607">
    <property type="term" value="P:defense response to virus"/>
    <property type="evidence" value="ECO:0007669"/>
    <property type="project" value="UniProtKB-KW"/>
</dbReference>
<sequence>MLFSNSDLQNFADGYVNLKKEKVKKYREQVNRLRDNLEEYIKESTEYGLVKMLHSGSVAKGTALSTINDMDVAVYVKSNEVEGSDEKEILEYIRSALFQVYKRHGMTEDQFTIGTHCVKVQFKGSGLDVDVVPVIYEGDEDDRGYLISNGTGERLLTSISLHKQFIRDRKAAYGNYAQMVRIIKWWRLKREFKMKSFLIELVWAHIADTEGINTDIFAALKQFFKYIVDTELLEPIIFTDNYKKSEVTISAGVPNVLDPVNSANNVASSLDFAKRTRIVDEADEALAYLINAGQASTKEKATQCLKEIFGSSFSY</sequence>
<dbReference type="Pfam" id="PF18144">
    <property type="entry name" value="SMODS"/>
    <property type="match status" value="1"/>
</dbReference>
<dbReference type="GO" id="GO:0016020">
    <property type="term" value="C:membrane"/>
    <property type="evidence" value="ECO:0007669"/>
    <property type="project" value="TreeGrafter"/>
</dbReference>
<accession>A0A916K9L4</accession>
<evidence type="ECO:0008006" key="5">
    <source>
        <dbReference type="Google" id="ProtNLM"/>
    </source>
</evidence>
<gene>
    <name evidence="3" type="ORF">PAESOLCIP111_06714</name>
</gene>
<dbReference type="NCBIfam" id="NF041116">
    <property type="entry name" value="CBASS_cyclase_a"/>
    <property type="match status" value="1"/>
</dbReference>
<feature type="coiled-coil region" evidence="2">
    <location>
        <begin position="16"/>
        <end position="43"/>
    </location>
</feature>
<evidence type="ECO:0000256" key="1">
    <source>
        <dbReference type="ARBA" id="ARBA00023118"/>
    </source>
</evidence>
<reference evidence="3" key="1">
    <citation type="submission" date="2021-06" db="EMBL/GenBank/DDBJ databases">
        <authorList>
            <person name="Criscuolo A."/>
        </authorList>
    </citation>
    <scope>NUCLEOTIDE SEQUENCE</scope>
    <source>
        <strain evidence="3">CIP111600</strain>
    </source>
</reference>